<evidence type="ECO:0000313" key="1">
    <source>
        <dbReference type="EMBL" id="MCQ0972062.1"/>
    </source>
</evidence>
<dbReference type="Proteomes" id="UP001203945">
    <property type="component" value="Unassembled WGS sequence"/>
</dbReference>
<evidence type="ECO:0000313" key="2">
    <source>
        <dbReference type="Proteomes" id="UP001203945"/>
    </source>
</evidence>
<keyword evidence="2" id="KW-1185">Reference proteome</keyword>
<name>A0ABT1MUV0_9RHOB</name>
<comment type="caution">
    <text evidence="1">The sequence shown here is derived from an EMBL/GenBank/DDBJ whole genome shotgun (WGS) entry which is preliminary data.</text>
</comment>
<gene>
    <name evidence="1" type="ORF">MLD63_16710</name>
</gene>
<organism evidence="1 2">
    <name type="scientific">Paracoccus albicereus</name>
    <dbReference type="NCBI Taxonomy" id="2922394"/>
    <lineage>
        <taxon>Bacteria</taxon>
        <taxon>Pseudomonadati</taxon>
        <taxon>Pseudomonadota</taxon>
        <taxon>Alphaproteobacteria</taxon>
        <taxon>Rhodobacterales</taxon>
        <taxon>Paracoccaceae</taxon>
        <taxon>Paracoccus</taxon>
    </lineage>
</organism>
<accession>A0ABT1MUV0</accession>
<sequence>MDDCDDSLPPRLADPTDLQQRLSSSDGAVTLTLTAQSDTDEIEAFLIAVFDVTRSLSSYREQNALMRQVISQLDEANTIVCAGCNVEVILDPHNCEMRHDLPAVSLDLIAFAMLEAFSDLTDPAGMIVSGFARIWESPSIEAAHRLTSASQHH</sequence>
<reference evidence="1 2" key="1">
    <citation type="submission" date="2022-03" db="EMBL/GenBank/DDBJ databases">
        <authorList>
            <person name="He Y."/>
        </authorList>
    </citation>
    <scope>NUCLEOTIDE SEQUENCE [LARGE SCALE GENOMIC DNA]</scope>
    <source>
        <strain evidence="1 2">TK19116</strain>
    </source>
</reference>
<dbReference type="EMBL" id="JAKZEU010000008">
    <property type="protein sequence ID" value="MCQ0972062.1"/>
    <property type="molecule type" value="Genomic_DNA"/>
</dbReference>
<protein>
    <submittedName>
        <fullName evidence="1">Uncharacterized protein</fullName>
    </submittedName>
</protein>
<proteinExistence type="predicted"/>
<dbReference type="RefSeq" id="WP_255331065.1">
    <property type="nucleotide sequence ID" value="NZ_JAKZEU010000008.1"/>
</dbReference>